<proteinExistence type="predicted"/>
<dbReference type="EMBL" id="LT630450">
    <property type="protein sequence ID" value="SFV73423.1"/>
    <property type="molecule type" value="Genomic_DNA"/>
</dbReference>
<protein>
    <submittedName>
        <fullName evidence="2">Uncharacterized protein</fullName>
    </submittedName>
</protein>
<name>A0A1K1LFD3_9BACT</name>
<dbReference type="AlphaFoldDB" id="A0A1K1LFD3"/>
<organism evidence="2 3">
    <name type="scientific">Desulfovibrio piger</name>
    <dbReference type="NCBI Taxonomy" id="901"/>
    <lineage>
        <taxon>Bacteria</taxon>
        <taxon>Pseudomonadati</taxon>
        <taxon>Thermodesulfobacteriota</taxon>
        <taxon>Desulfovibrionia</taxon>
        <taxon>Desulfovibrionales</taxon>
        <taxon>Desulfovibrionaceae</taxon>
        <taxon>Desulfovibrio</taxon>
    </lineage>
</organism>
<reference evidence="3" key="1">
    <citation type="submission" date="2016-10" db="EMBL/GenBank/DDBJ databases">
        <authorList>
            <person name="Wegmann U."/>
        </authorList>
    </citation>
    <scope>NUCLEOTIDE SEQUENCE [LARGE SCALE GENOMIC DNA]</scope>
</reference>
<feature type="region of interest" description="Disordered" evidence="1">
    <location>
        <begin position="36"/>
        <end position="55"/>
    </location>
</feature>
<evidence type="ECO:0000313" key="3">
    <source>
        <dbReference type="Proteomes" id="UP000186323"/>
    </source>
</evidence>
<accession>A0A1K1LFD3</accession>
<sequence length="55" mass="6079">MKVWKAQHRIRLAGIPRRRVIFPVALDCVRGSVACAPWSGNTKRPGKPGQGGERL</sequence>
<keyword evidence="3" id="KW-1185">Reference proteome</keyword>
<dbReference type="KEGG" id="dpg:DESPIGER_1586"/>
<dbReference type="Proteomes" id="UP000186323">
    <property type="component" value="Chromosome I"/>
</dbReference>
<gene>
    <name evidence="2" type="ORF">DESPIGER_1586</name>
</gene>
<evidence type="ECO:0000313" key="2">
    <source>
        <dbReference type="EMBL" id="SFV73423.1"/>
    </source>
</evidence>
<evidence type="ECO:0000256" key="1">
    <source>
        <dbReference type="SAM" id="MobiDB-lite"/>
    </source>
</evidence>